<name>A0A1X0QGS4_9MICR</name>
<evidence type="ECO:0000313" key="2">
    <source>
        <dbReference type="Proteomes" id="UP000192501"/>
    </source>
</evidence>
<accession>A0A1X0QGS4</accession>
<dbReference type="VEuPathDB" id="MicrosporidiaDB:A0H76_1798"/>
<organism evidence="1 2">
    <name type="scientific">Hepatospora eriocheir</name>
    <dbReference type="NCBI Taxonomy" id="1081669"/>
    <lineage>
        <taxon>Eukaryota</taxon>
        <taxon>Fungi</taxon>
        <taxon>Fungi incertae sedis</taxon>
        <taxon>Microsporidia</taxon>
        <taxon>Hepatosporidae</taxon>
        <taxon>Hepatospora</taxon>
    </lineage>
</organism>
<sequence length="110" mass="12859">MNCSPNELVRGFSELDLLQWSIVIDTAEPFQRIETQQKFDNLKLNNKRLKYNYATGDLVLLRNYLNKGKFEPNFLGPYEVVKVSTNTIKIRKEGKVEEVNIKRVNPLKGW</sequence>
<evidence type="ECO:0008006" key="3">
    <source>
        <dbReference type="Google" id="ProtNLM"/>
    </source>
</evidence>
<protein>
    <recommendedName>
        <fullName evidence="3">POL4</fullName>
    </recommendedName>
</protein>
<dbReference type="Proteomes" id="UP000192501">
    <property type="component" value="Unassembled WGS sequence"/>
</dbReference>
<dbReference type="AlphaFoldDB" id="A0A1X0QGS4"/>
<proteinExistence type="predicted"/>
<dbReference type="EMBL" id="LTAI01000403">
    <property type="protein sequence ID" value="ORD98875.1"/>
    <property type="molecule type" value="Genomic_DNA"/>
</dbReference>
<reference evidence="1 2" key="1">
    <citation type="journal article" date="2017" name="Environ. Microbiol.">
        <title>Decay of the glycolytic pathway and adaptation to intranuclear parasitism within Enterocytozoonidae microsporidia.</title>
        <authorList>
            <person name="Wiredu Boakye D."/>
            <person name="Jaroenlak P."/>
            <person name="Prachumwat A."/>
            <person name="Williams T.A."/>
            <person name="Bateman K.S."/>
            <person name="Itsathitphaisarn O."/>
            <person name="Sritunyalucksana K."/>
            <person name="Paszkiewicz K.H."/>
            <person name="Moore K.A."/>
            <person name="Stentiford G.D."/>
            <person name="Williams B.A."/>
        </authorList>
    </citation>
    <scope>NUCLEOTIDE SEQUENCE [LARGE SCALE GENOMIC DNA]</scope>
    <source>
        <strain evidence="2">canceri</strain>
    </source>
</reference>
<comment type="caution">
    <text evidence="1">The sequence shown here is derived from an EMBL/GenBank/DDBJ whole genome shotgun (WGS) entry which is preliminary data.</text>
</comment>
<gene>
    <name evidence="1" type="ORF">A0H76_1798</name>
</gene>
<evidence type="ECO:0000313" key="1">
    <source>
        <dbReference type="EMBL" id="ORD98875.1"/>
    </source>
</evidence>